<dbReference type="GO" id="GO:0004630">
    <property type="term" value="F:phospholipase D activity"/>
    <property type="evidence" value="ECO:0007669"/>
    <property type="project" value="UniProtKB-EC"/>
</dbReference>
<dbReference type="InterPro" id="IPR025202">
    <property type="entry name" value="PLD-like_dom"/>
</dbReference>
<organism evidence="8 9">
    <name type="scientific">Amoebophilus asiaticus (strain 5a2)</name>
    <dbReference type="NCBI Taxonomy" id="452471"/>
    <lineage>
        <taxon>Bacteria</taxon>
        <taxon>Pseudomonadati</taxon>
        <taxon>Bacteroidota</taxon>
        <taxon>Cytophagia</taxon>
        <taxon>Cytophagales</taxon>
        <taxon>Amoebophilaceae</taxon>
        <taxon>Candidatus Amoebophilus</taxon>
    </lineage>
</organism>
<keyword evidence="5" id="KW-0442">Lipid degradation</keyword>
<keyword evidence="6" id="KW-0443">Lipid metabolism</keyword>
<protein>
    <recommendedName>
        <fullName evidence="3">phospholipase D</fullName>
        <ecNumber evidence="3">3.1.4.4</ecNumber>
    </recommendedName>
</protein>
<evidence type="ECO:0000256" key="1">
    <source>
        <dbReference type="ARBA" id="ARBA00000798"/>
    </source>
</evidence>
<dbReference type="InterPro" id="IPR001736">
    <property type="entry name" value="PLipase_D/transphosphatidylase"/>
</dbReference>
<gene>
    <name evidence="8" type="ordered locus">Aasi_0227</name>
</gene>
<dbReference type="HOGENOM" id="CLU_080814_3_0_10"/>
<dbReference type="CDD" id="cd09170">
    <property type="entry name" value="PLDc_Nuc"/>
    <property type="match status" value="1"/>
</dbReference>
<evidence type="ECO:0000256" key="6">
    <source>
        <dbReference type="ARBA" id="ARBA00023098"/>
    </source>
</evidence>
<dbReference type="eggNOG" id="COG1502">
    <property type="taxonomic scope" value="Bacteria"/>
</dbReference>
<dbReference type="GO" id="GO:0006793">
    <property type="term" value="P:phosphorus metabolic process"/>
    <property type="evidence" value="ECO:0007669"/>
    <property type="project" value="UniProtKB-ARBA"/>
</dbReference>
<dbReference type="STRING" id="452471.Aasi_0227"/>
<proteinExistence type="inferred from homology"/>
<feature type="domain" description="PLD phosphodiesterase" evidence="7">
    <location>
        <begin position="135"/>
        <end position="162"/>
    </location>
</feature>
<evidence type="ECO:0000259" key="7">
    <source>
        <dbReference type="PROSITE" id="PS50035"/>
    </source>
</evidence>
<dbReference type="Proteomes" id="UP000001227">
    <property type="component" value="Chromosome"/>
</dbReference>
<dbReference type="KEGG" id="aas:Aasi_0227"/>
<name>B3ER19_AMOA5</name>
<keyword evidence="9" id="KW-1185">Reference proteome</keyword>
<dbReference type="Gene3D" id="3.30.870.10">
    <property type="entry name" value="Endonuclease Chain A"/>
    <property type="match status" value="1"/>
</dbReference>
<evidence type="ECO:0000256" key="2">
    <source>
        <dbReference type="ARBA" id="ARBA00008664"/>
    </source>
</evidence>
<sequence>MATIEKSAIKKNSTKLKVAILFAFIIGAASGYESAVYFHKDYTNRNLPTTSSIQIRFSPGGQCIPFIEQAIGMAQSNILVQAYAFTSAKIAQALIEAHKRGVIVKILVDRSQLTAKGSQVKKVVDMGIPVAIDIVPGIAHNKVMIIDNAYILTGSFNWSNAAEYRNAENLLLITDSRINKIYRENWEKRAVTATAVHFSHPIP</sequence>
<dbReference type="RefSeq" id="WP_012472429.1">
    <property type="nucleotide sequence ID" value="NC_010830.1"/>
</dbReference>
<dbReference type="AlphaFoldDB" id="B3ER19"/>
<evidence type="ECO:0000313" key="8">
    <source>
        <dbReference type="EMBL" id="ACE05671.1"/>
    </source>
</evidence>
<dbReference type="PROSITE" id="PS50035">
    <property type="entry name" value="PLD"/>
    <property type="match status" value="1"/>
</dbReference>
<evidence type="ECO:0000313" key="9">
    <source>
        <dbReference type="Proteomes" id="UP000001227"/>
    </source>
</evidence>
<reference evidence="8 9" key="1">
    <citation type="journal article" date="2010" name="J. Bacteriol.">
        <title>The genome of the amoeba symbiont 'Candidatus Amoebophilus asiaticus' reveals common mechanisms for host cell interaction among amoeba-associated bacteria.</title>
        <authorList>
            <person name="Schmitz-Esser S."/>
            <person name="Tischler P."/>
            <person name="Arnold R."/>
            <person name="Montanaro J."/>
            <person name="Wagner M."/>
            <person name="Rattei T."/>
            <person name="Horn M."/>
        </authorList>
    </citation>
    <scope>NUCLEOTIDE SEQUENCE [LARGE SCALE GENOMIC DNA]</scope>
    <source>
        <strain evidence="8 9">5a2</strain>
    </source>
</reference>
<evidence type="ECO:0000256" key="4">
    <source>
        <dbReference type="ARBA" id="ARBA00022801"/>
    </source>
</evidence>
<comment type="similarity">
    <text evidence="2">Belongs to the phospholipase D family.</text>
</comment>
<dbReference type="InterPro" id="IPR051406">
    <property type="entry name" value="PLD_domain"/>
</dbReference>
<dbReference type="PANTHER" id="PTHR43856">
    <property type="entry name" value="CARDIOLIPIN HYDROLASE"/>
    <property type="match status" value="1"/>
</dbReference>
<dbReference type="Pfam" id="PF13091">
    <property type="entry name" value="PLDc_2"/>
    <property type="match status" value="1"/>
</dbReference>
<dbReference type="EMBL" id="CP001102">
    <property type="protein sequence ID" value="ACE05671.1"/>
    <property type="molecule type" value="Genomic_DNA"/>
</dbReference>
<evidence type="ECO:0000256" key="5">
    <source>
        <dbReference type="ARBA" id="ARBA00022963"/>
    </source>
</evidence>
<dbReference type="GO" id="GO:0016042">
    <property type="term" value="P:lipid catabolic process"/>
    <property type="evidence" value="ECO:0007669"/>
    <property type="project" value="UniProtKB-KW"/>
</dbReference>
<dbReference type="SUPFAM" id="SSF56024">
    <property type="entry name" value="Phospholipase D/nuclease"/>
    <property type="match status" value="1"/>
</dbReference>
<evidence type="ECO:0000256" key="3">
    <source>
        <dbReference type="ARBA" id="ARBA00012027"/>
    </source>
</evidence>
<dbReference type="SMART" id="SM00155">
    <property type="entry name" value="PLDc"/>
    <property type="match status" value="1"/>
</dbReference>
<dbReference type="GO" id="GO:0016891">
    <property type="term" value="F:RNA endonuclease activity producing 5'-phosphomonoesters, hydrolytic mechanism"/>
    <property type="evidence" value="ECO:0007669"/>
    <property type="project" value="TreeGrafter"/>
</dbReference>
<dbReference type="PANTHER" id="PTHR43856:SF1">
    <property type="entry name" value="MITOCHONDRIAL CARDIOLIPIN HYDROLASE"/>
    <property type="match status" value="1"/>
</dbReference>
<keyword evidence="4" id="KW-0378">Hydrolase</keyword>
<dbReference type="OrthoDB" id="9762009at2"/>
<comment type="catalytic activity">
    <reaction evidence="1">
        <text>a 1,2-diacyl-sn-glycero-3-phosphocholine + H2O = a 1,2-diacyl-sn-glycero-3-phosphate + choline + H(+)</text>
        <dbReference type="Rhea" id="RHEA:14445"/>
        <dbReference type="ChEBI" id="CHEBI:15354"/>
        <dbReference type="ChEBI" id="CHEBI:15377"/>
        <dbReference type="ChEBI" id="CHEBI:15378"/>
        <dbReference type="ChEBI" id="CHEBI:57643"/>
        <dbReference type="ChEBI" id="CHEBI:58608"/>
        <dbReference type="EC" id="3.1.4.4"/>
    </reaction>
</comment>
<accession>B3ER19</accession>
<dbReference type="EC" id="3.1.4.4" evidence="3"/>